<dbReference type="InterPro" id="IPR053134">
    <property type="entry name" value="RNA-dir_DNA_polymerase"/>
</dbReference>
<dbReference type="PANTHER" id="PTHR24559">
    <property type="entry name" value="TRANSPOSON TY3-I GAG-POL POLYPROTEIN"/>
    <property type="match status" value="1"/>
</dbReference>
<name>A0A1S4D3A8_TOBAC</name>
<dbReference type="KEGG" id="nta:107825565"/>
<proteinExistence type="predicted"/>
<dbReference type="Gene3D" id="3.10.10.10">
    <property type="entry name" value="HIV Type 1 Reverse Transcriptase, subunit A, domain 1"/>
    <property type="match status" value="1"/>
</dbReference>
<dbReference type="OrthoDB" id="10528781at2759"/>
<dbReference type="SMR" id="A0A1S4D3A8"/>
<dbReference type="STRING" id="4097.A0A1S4D3A8"/>
<feature type="non-terminal residue" evidence="1">
    <location>
        <position position="172"/>
    </location>
</feature>
<evidence type="ECO:0000313" key="1">
    <source>
        <dbReference type="RefSeq" id="XP_016507920.1"/>
    </source>
</evidence>
<evidence type="ECO:0008006" key="2">
    <source>
        <dbReference type="Google" id="ProtNLM"/>
    </source>
</evidence>
<protein>
    <recommendedName>
        <fullName evidence="2">RNA-directed DNA polymerase homolog</fullName>
    </recommendedName>
</protein>
<dbReference type="PANTHER" id="PTHR24559:SF444">
    <property type="entry name" value="REVERSE TRANSCRIPTASE DOMAIN-CONTAINING PROTEIN"/>
    <property type="match status" value="1"/>
</dbReference>
<dbReference type="RefSeq" id="XP_016507920.1">
    <property type="nucleotide sequence ID" value="XM_016652434.1"/>
</dbReference>
<organism evidence="1">
    <name type="scientific">Nicotiana tabacum</name>
    <name type="common">Common tobacco</name>
    <dbReference type="NCBI Taxonomy" id="4097"/>
    <lineage>
        <taxon>Eukaryota</taxon>
        <taxon>Viridiplantae</taxon>
        <taxon>Streptophyta</taxon>
        <taxon>Embryophyta</taxon>
        <taxon>Tracheophyta</taxon>
        <taxon>Spermatophyta</taxon>
        <taxon>Magnoliopsida</taxon>
        <taxon>eudicotyledons</taxon>
        <taxon>Gunneridae</taxon>
        <taxon>Pentapetalae</taxon>
        <taxon>asterids</taxon>
        <taxon>lamiids</taxon>
        <taxon>Solanales</taxon>
        <taxon>Solanaceae</taxon>
        <taxon>Nicotianoideae</taxon>
        <taxon>Nicotianeae</taxon>
        <taxon>Nicotiana</taxon>
    </lineage>
</organism>
<reference evidence="1" key="1">
    <citation type="submission" date="2025-08" db="UniProtKB">
        <authorList>
            <consortium name="RefSeq"/>
        </authorList>
    </citation>
    <scope>IDENTIFICATION</scope>
</reference>
<dbReference type="AlphaFoldDB" id="A0A1S4D3A8"/>
<sequence length="172" mass="19665">MGIMEMSGVAFTTFQLSGAAYQWWRIYEEVRERVRQFIEGLNYCIRFSMTRELETDTPYQQVISHGVTARHARYYVSRPVHSALPVSSGTPAITRSHIAHFAHPLSSAPPVWNAFSADLKELKEHLQEFFVKGFILPSVSSWGASVLFLKKKDGSTRMCMDYRQLSKVTVKN</sequence>
<gene>
    <name evidence="1" type="primary">LOC107825565</name>
</gene>
<dbReference type="InterPro" id="IPR043502">
    <property type="entry name" value="DNA/RNA_pol_sf"/>
</dbReference>
<dbReference type="SUPFAM" id="SSF56672">
    <property type="entry name" value="DNA/RNA polymerases"/>
    <property type="match status" value="1"/>
</dbReference>
<accession>A0A1S4D3A8</accession>
<dbReference type="PaxDb" id="4097-A0A1S4D3A8"/>